<evidence type="ECO:0000313" key="2">
    <source>
        <dbReference type="Proteomes" id="UP000594263"/>
    </source>
</evidence>
<organism evidence="1 2">
    <name type="scientific">Kalanchoe fedtschenkoi</name>
    <name type="common">Lavender scallops</name>
    <name type="synonym">South American air plant</name>
    <dbReference type="NCBI Taxonomy" id="63787"/>
    <lineage>
        <taxon>Eukaryota</taxon>
        <taxon>Viridiplantae</taxon>
        <taxon>Streptophyta</taxon>
        <taxon>Embryophyta</taxon>
        <taxon>Tracheophyta</taxon>
        <taxon>Spermatophyta</taxon>
        <taxon>Magnoliopsida</taxon>
        <taxon>eudicotyledons</taxon>
        <taxon>Gunneridae</taxon>
        <taxon>Pentapetalae</taxon>
        <taxon>Saxifragales</taxon>
        <taxon>Crassulaceae</taxon>
        <taxon>Kalanchoe</taxon>
    </lineage>
</organism>
<name>A0A7N1A7T3_KALFE</name>
<dbReference type="Proteomes" id="UP000594263">
    <property type="component" value="Unplaced"/>
</dbReference>
<accession>A0A7N1A7T3</accession>
<keyword evidence="2" id="KW-1185">Reference proteome</keyword>
<evidence type="ECO:0000313" key="1">
    <source>
        <dbReference type="EnsemblPlants" id="Kaladp0172s0026.1.v1.1"/>
    </source>
</evidence>
<dbReference type="Gramene" id="Kaladp0172s0026.1.v1.1">
    <property type="protein sequence ID" value="Kaladp0172s0026.1.v1.1"/>
    <property type="gene ID" value="Kaladp0172s0026.v1.1"/>
</dbReference>
<dbReference type="AlphaFoldDB" id="A0A7N1A7T3"/>
<proteinExistence type="predicted"/>
<protein>
    <submittedName>
        <fullName evidence="1">Uncharacterized protein</fullName>
    </submittedName>
</protein>
<reference evidence="1" key="1">
    <citation type="submission" date="2021-01" db="UniProtKB">
        <authorList>
            <consortium name="EnsemblPlants"/>
        </authorList>
    </citation>
    <scope>IDENTIFICATION</scope>
</reference>
<dbReference type="EnsemblPlants" id="Kaladp0172s0026.1.v1.1">
    <property type="protein sequence ID" value="Kaladp0172s0026.1.v1.1"/>
    <property type="gene ID" value="Kaladp0172s0026.v1.1"/>
</dbReference>
<sequence>MTHFTCKFVQSEQAVQFDAGISSKRWHSANSKIQGSSNLNPVSKVGIELIQVIIPNHWIQWLESLQYLLLLSEVLSLHCSERLKYHRDMCRQK</sequence>